<dbReference type="EMBL" id="SMOL01000157">
    <property type="protein sequence ID" value="KAB2627467.1"/>
    <property type="molecule type" value="Genomic_DNA"/>
</dbReference>
<protein>
    <submittedName>
        <fullName evidence="1">Inactive receptor kinase</fullName>
    </submittedName>
</protein>
<comment type="caution">
    <text evidence="1">The sequence shown here is derived from an EMBL/GenBank/DDBJ whole genome shotgun (WGS) entry which is preliminary data.</text>
</comment>
<dbReference type="GO" id="GO:0016301">
    <property type="term" value="F:kinase activity"/>
    <property type="evidence" value="ECO:0007669"/>
    <property type="project" value="UniProtKB-KW"/>
</dbReference>
<accession>A0A5N5HKY2</accession>
<evidence type="ECO:0000313" key="1">
    <source>
        <dbReference type="EMBL" id="KAB2627467.1"/>
    </source>
</evidence>
<keyword evidence="2" id="KW-1185">Reference proteome</keyword>
<keyword evidence="1" id="KW-0675">Receptor</keyword>
<reference evidence="1 2" key="3">
    <citation type="submission" date="2019-11" db="EMBL/GenBank/DDBJ databases">
        <title>A de novo genome assembly of a pear dwarfing rootstock.</title>
        <authorList>
            <person name="Wang F."/>
            <person name="Wang J."/>
            <person name="Li S."/>
            <person name="Zhang Y."/>
            <person name="Fang M."/>
            <person name="Ma L."/>
            <person name="Zhao Y."/>
            <person name="Jiang S."/>
        </authorList>
    </citation>
    <scope>NUCLEOTIDE SEQUENCE [LARGE SCALE GENOMIC DNA]</scope>
    <source>
        <strain evidence="1">S2</strain>
        <tissue evidence="1">Leaf</tissue>
    </source>
</reference>
<evidence type="ECO:0000313" key="2">
    <source>
        <dbReference type="Proteomes" id="UP000327157"/>
    </source>
</evidence>
<sequence>MQELKLVEGVEGLVVEVGLGFEGQEGDYVGGWEEEVWRRRWEWKGSAGVDGGGDKKEVEDEKIKIF</sequence>
<dbReference type="Proteomes" id="UP000327157">
    <property type="component" value="Chromosome 2"/>
</dbReference>
<reference evidence="1 2" key="1">
    <citation type="submission" date="2019-09" db="EMBL/GenBank/DDBJ databases">
        <authorList>
            <person name="Ou C."/>
        </authorList>
    </citation>
    <scope>NUCLEOTIDE SEQUENCE [LARGE SCALE GENOMIC DNA]</scope>
    <source>
        <strain evidence="1">S2</strain>
        <tissue evidence="1">Leaf</tissue>
    </source>
</reference>
<keyword evidence="1" id="KW-0808">Transferase</keyword>
<organism evidence="1 2">
    <name type="scientific">Pyrus ussuriensis x Pyrus communis</name>
    <dbReference type="NCBI Taxonomy" id="2448454"/>
    <lineage>
        <taxon>Eukaryota</taxon>
        <taxon>Viridiplantae</taxon>
        <taxon>Streptophyta</taxon>
        <taxon>Embryophyta</taxon>
        <taxon>Tracheophyta</taxon>
        <taxon>Spermatophyta</taxon>
        <taxon>Magnoliopsida</taxon>
        <taxon>eudicotyledons</taxon>
        <taxon>Gunneridae</taxon>
        <taxon>Pentapetalae</taxon>
        <taxon>rosids</taxon>
        <taxon>fabids</taxon>
        <taxon>Rosales</taxon>
        <taxon>Rosaceae</taxon>
        <taxon>Amygdaloideae</taxon>
        <taxon>Maleae</taxon>
        <taxon>Pyrus</taxon>
    </lineage>
</organism>
<reference evidence="2" key="2">
    <citation type="submission" date="2019-10" db="EMBL/GenBank/DDBJ databases">
        <title>A de novo genome assembly of a pear dwarfing rootstock.</title>
        <authorList>
            <person name="Wang F."/>
            <person name="Wang J."/>
            <person name="Li S."/>
            <person name="Zhang Y."/>
            <person name="Fang M."/>
            <person name="Ma L."/>
            <person name="Zhao Y."/>
            <person name="Jiang S."/>
        </authorList>
    </citation>
    <scope>NUCLEOTIDE SEQUENCE [LARGE SCALE GENOMIC DNA]</scope>
</reference>
<gene>
    <name evidence="1" type="ORF">D8674_021085</name>
</gene>
<keyword evidence="1" id="KW-0418">Kinase</keyword>
<name>A0A5N5HKY2_9ROSA</name>
<proteinExistence type="predicted"/>
<dbReference type="AlphaFoldDB" id="A0A5N5HKY2"/>